<comment type="caution">
    <text evidence="2">The sequence shown here is derived from an EMBL/GenBank/DDBJ whole genome shotgun (WGS) entry which is preliminary data.</text>
</comment>
<name>A0ABS1E3W3_9GAMM</name>
<dbReference type="RefSeq" id="WP_200257061.1">
    <property type="nucleotide sequence ID" value="NZ_NRSH01000028.1"/>
</dbReference>
<gene>
    <name evidence="2" type="ORF">CKO13_03940</name>
</gene>
<dbReference type="EMBL" id="NRSH01000028">
    <property type="protein sequence ID" value="MBK1726188.1"/>
    <property type="molecule type" value="Genomic_DNA"/>
</dbReference>
<feature type="region of interest" description="Disordered" evidence="1">
    <location>
        <begin position="1"/>
        <end position="33"/>
    </location>
</feature>
<evidence type="ECO:0000313" key="3">
    <source>
        <dbReference type="Proteomes" id="UP000738126"/>
    </source>
</evidence>
<protein>
    <recommendedName>
        <fullName evidence="4">Transporter</fullName>
    </recommendedName>
</protein>
<sequence>MTLGTLLAAPPSLAQQETEEPVGEPPPPQETAESFEGRTVLSPQGTFTFEPSLTYSHSSSTTVAIDGFTVLPAIAVGLISLRETQRDSVTAAIALRYGLTRRLEVEVKVPYTWREERLKQRETLQGTDFAGVDGSTGEGLGDVELGARYQLNTDREGPIFIAGLRVKTRTGEDPFEVDRRKVFAEGQEGGVLTEVYTEQPTGSGFYSVQPSLTWIHSSEPAVLYGSFNYVYNIPRDVGGDFGRIEPGSAAGVSFGMGVALNDRTSFSLGYDHKTVFQTNVEGGSGIDAQFDSFQVGMLQWGISQRFSKRTSLGLSVATGVTEEAPDIEVSFRLPMRF</sequence>
<evidence type="ECO:0000313" key="2">
    <source>
        <dbReference type="EMBL" id="MBK1726188.1"/>
    </source>
</evidence>
<dbReference type="Proteomes" id="UP000738126">
    <property type="component" value="Unassembled WGS sequence"/>
</dbReference>
<organism evidence="2 3">
    <name type="scientific">Halorhodospira neutriphila</name>
    <dbReference type="NCBI Taxonomy" id="168379"/>
    <lineage>
        <taxon>Bacteria</taxon>
        <taxon>Pseudomonadati</taxon>
        <taxon>Pseudomonadota</taxon>
        <taxon>Gammaproteobacteria</taxon>
        <taxon>Chromatiales</taxon>
        <taxon>Ectothiorhodospiraceae</taxon>
        <taxon>Halorhodospira</taxon>
    </lineage>
</organism>
<evidence type="ECO:0008006" key="4">
    <source>
        <dbReference type="Google" id="ProtNLM"/>
    </source>
</evidence>
<reference evidence="2 3" key="1">
    <citation type="journal article" date="2020" name="Microorganisms">
        <title>Osmotic Adaptation and Compatible Solute Biosynthesis of Phototrophic Bacteria as Revealed from Genome Analyses.</title>
        <authorList>
            <person name="Imhoff J.F."/>
            <person name="Rahn T."/>
            <person name="Kunzel S."/>
            <person name="Keller A."/>
            <person name="Neulinger S.C."/>
        </authorList>
    </citation>
    <scope>NUCLEOTIDE SEQUENCE [LARGE SCALE GENOMIC DNA]</scope>
    <source>
        <strain evidence="2 3">DSM 15116</strain>
    </source>
</reference>
<keyword evidence="3" id="KW-1185">Reference proteome</keyword>
<proteinExistence type="predicted"/>
<accession>A0ABS1E3W3</accession>
<evidence type="ECO:0000256" key="1">
    <source>
        <dbReference type="SAM" id="MobiDB-lite"/>
    </source>
</evidence>